<accession>A0A3M7PB12</accession>
<comment type="caution">
    <text evidence="4">The sequence shown here is derived from an EMBL/GenBank/DDBJ whole genome shotgun (WGS) entry which is preliminary data.</text>
</comment>
<dbReference type="OrthoDB" id="9989144at2759"/>
<keyword evidence="5" id="KW-1185">Reference proteome</keyword>
<keyword evidence="3" id="KW-0472">Membrane</keyword>
<proteinExistence type="inferred from homology"/>
<gene>
    <name evidence="4" type="ORF">BpHYR1_028662</name>
</gene>
<dbReference type="AlphaFoldDB" id="A0A3M7PB12"/>
<evidence type="ECO:0000256" key="1">
    <source>
        <dbReference type="ARBA" id="ARBA00006484"/>
    </source>
</evidence>
<dbReference type="Pfam" id="PF00106">
    <property type="entry name" value="adh_short"/>
    <property type="match status" value="1"/>
</dbReference>
<dbReference type="Gene3D" id="3.40.50.720">
    <property type="entry name" value="NAD(P)-binding Rossmann-like Domain"/>
    <property type="match status" value="1"/>
</dbReference>
<dbReference type="PRINTS" id="PR00081">
    <property type="entry name" value="GDHRDH"/>
</dbReference>
<feature type="transmembrane region" description="Helical" evidence="3">
    <location>
        <begin position="328"/>
        <end position="348"/>
    </location>
</feature>
<keyword evidence="3" id="KW-0812">Transmembrane</keyword>
<evidence type="ECO:0000313" key="4">
    <source>
        <dbReference type="EMBL" id="RMZ95904.1"/>
    </source>
</evidence>
<dbReference type="FunFam" id="3.40.50.720:FF:000594">
    <property type="entry name" value="Short-chain oxidoreductase"/>
    <property type="match status" value="1"/>
</dbReference>
<dbReference type="InterPro" id="IPR036291">
    <property type="entry name" value="NAD(P)-bd_dom_sf"/>
</dbReference>
<keyword evidence="2" id="KW-0560">Oxidoreductase</keyword>
<dbReference type="STRING" id="10195.A0A3M7PB12"/>
<comment type="similarity">
    <text evidence="1">Belongs to the short-chain dehydrogenases/reductases (SDR) family.</text>
</comment>
<dbReference type="PANTHER" id="PTHR24320:SF272">
    <property type="entry name" value="NAD(P)-BINDING ROSSMANN-FOLD SUPERFAMILY PROTEIN"/>
    <property type="match status" value="1"/>
</dbReference>
<dbReference type="GO" id="GO:0016491">
    <property type="term" value="F:oxidoreductase activity"/>
    <property type="evidence" value="ECO:0007669"/>
    <property type="project" value="UniProtKB-KW"/>
</dbReference>
<sequence>MSEKKFDKNSTAFEVIEGHDLTGYEIIVTGASSGIGVETARAFSKAGARVVLAARNMQLLETVADEIRKTTSNDKIEIEKLELDSLKSVNEFVQRYLSKNRPLHILVNNAGVMASPFELTKDGFELQFGTNHLGHFALTLGLIPALKKGSSSSGKKSRVISLSSLAHVISDIDLDDPNFKNRSYDPWVSYGQSKTANILFSVALTKLYSNEGIISHSVMPGGIYTPLQRHMSEEEKVRLGVTDSQGNVNPSFKTVEQGASTSVWAAVASELEDKGGYYLENCQIAELKASREEVMVTRTGLLKLINLPKKKLSKNYTEKLNIYFDINFLWLFFLLSYNNFTIALYIVLHKSLDAQTFSYIKKKNQNKTTTDQKPTENQLKPTQAKLIEGISSSTAMDSLLLEIY</sequence>
<evidence type="ECO:0000313" key="5">
    <source>
        <dbReference type="Proteomes" id="UP000276133"/>
    </source>
</evidence>
<dbReference type="CDD" id="cd05327">
    <property type="entry name" value="retinol-DH_like_SDR_c_like"/>
    <property type="match status" value="1"/>
</dbReference>
<organism evidence="4 5">
    <name type="scientific">Brachionus plicatilis</name>
    <name type="common">Marine rotifer</name>
    <name type="synonym">Brachionus muelleri</name>
    <dbReference type="NCBI Taxonomy" id="10195"/>
    <lineage>
        <taxon>Eukaryota</taxon>
        <taxon>Metazoa</taxon>
        <taxon>Spiralia</taxon>
        <taxon>Gnathifera</taxon>
        <taxon>Rotifera</taxon>
        <taxon>Eurotatoria</taxon>
        <taxon>Monogononta</taxon>
        <taxon>Pseudotrocha</taxon>
        <taxon>Ploima</taxon>
        <taxon>Brachionidae</taxon>
        <taxon>Brachionus</taxon>
    </lineage>
</organism>
<evidence type="ECO:0000256" key="2">
    <source>
        <dbReference type="ARBA" id="ARBA00023002"/>
    </source>
</evidence>
<dbReference type="EMBL" id="REGN01012322">
    <property type="protein sequence ID" value="RMZ95904.1"/>
    <property type="molecule type" value="Genomic_DNA"/>
</dbReference>
<evidence type="ECO:0000256" key="3">
    <source>
        <dbReference type="SAM" id="Phobius"/>
    </source>
</evidence>
<reference evidence="4 5" key="1">
    <citation type="journal article" date="2018" name="Sci. Rep.">
        <title>Genomic signatures of local adaptation to the degree of environmental predictability in rotifers.</title>
        <authorList>
            <person name="Franch-Gras L."/>
            <person name="Hahn C."/>
            <person name="Garcia-Roger E.M."/>
            <person name="Carmona M.J."/>
            <person name="Serra M."/>
            <person name="Gomez A."/>
        </authorList>
    </citation>
    <scope>NUCLEOTIDE SEQUENCE [LARGE SCALE GENOMIC DNA]</scope>
    <source>
        <strain evidence="4">HYR1</strain>
    </source>
</reference>
<dbReference type="InterPro" id="IPR002347">
    <property type="entry name" value="SDR_fam"/>
</dbReference>
<dbReference type="SUPFAM" id="SSF51735">
    <property type="entry name" value="NAD(P)-binding Rossmann-fold domains"/>
    <property type="match status" value="1"/>
</dbReference>
<keyword evidence="3" id="KW-1133">Transmembrane helix</keyword>
<dbReference type="Proteomes" id="UP000276133">
    <property type="component" value="Unassembled WGS sequence"/>
</dbReference>
<name>A0A3M7PB12_BRAPC</name>
<protein>
    <submittedName>
        <fullName evidence="4">Short-chain dehydrogenase TIC chloroplastic-like</fullName>
    </submittedName>
</protein>
<dbReference type="PANTHER" id="PTHR24320">
    <property type="entry name" value="RETINOL DEHYDROGENASE"/>
    <property type="match status" value="1"/>
</dbReference>